<evidence type="ECO:0000256" key="2">
    <source>
        <dbReference type="SAM" id="MobiDB-lite"/>
    </source>
</evidence>
<dbReference type="PANTHER" id="PTHR31836:SF28">
    <property type="entry name" value="SRCR DOMAIN-CONTAINING PROTEIN-RELATED"/>
    <property type="match status" value="1"/>
</dbReference>
<gene>
    <name evidence="4" type="ORF">BDV37DRAFT_144705</name>
</gene>
<evidence type="ECO:0000256" key="1">
    <source>
        <dbReference type="ARBA" id="ARBA00022729"/>
    </source>
</evidence>
<keyword evidence="3" id="KW-1133">Transmembrane helix</keyword>
<dbReference type="OrthoDB" id="623670at2759"/>
<protein>
    <submittedName>
        <fullName evidence="4">RlpA-like double-psi beta-barrel-protein domain-containing protein-containing protein</fullName>
    </submittedName>
</protein>
<dbReference type="CDD" id="cd22191">
    <property type="entry name" value="DPBB_RlpA_EXP_N-like"/>
    <property type="match status" value="1"/>
</dbReference>
<feature type="compositionally biased region" description="Pro residues" evidence="2">
    <location>
        <begin position="86"/>
        <end position="100"/>
    </location>
</feature>
<accession>A0A5N7DB69</accession>
<dbReference type="PANTHER" id="PTHR31836">
    <property type="match status" value="1"/>
</dbReference>
<feature type="region of interest" description="Disordered" evidence="2">
    <location>
        <begin position="1"/>
        <end position="123"/>
    </location>
</feature>
<proteinExistence type="predicted"/>
<dbReference type="InterPro" id="IPR051477">
    <property type="entry name" value="Expansin_CellWall"/>
</dbReference>
<keyword evidence="1" id="KW-0732">Signal</keyword>
<dbReference type="InterPro" id="IPR036908">
    <property type="entry name" value="RlpA-like_sf"/>
</dbReference>
<evidence type="ECO:0000256" key="3">
    <source>
        <dbReference type="SAM" id="Phobius"/>
    </source>
</evidence>
<sequence>MQSYTSAQFDNTHALIKPKNPPRVAFTPEQTTEDETKQSNRSLPHNPLPVYNSTYPPPTPDVYNIEPLRMSTPDHLPTGVPKRKPVPPPPQPPQPAPAAPATPTIDQLKPHPQTPKWPPAQWTQLPRKKKRLVLLAIAIAILLLALIIGLAVGLTRHSKQNLPLPTTNGGPYTGDLTYYDPALGSCGITSSNSDLICAVSHVLFDAASTGSNPNANPLCGMKVRLKRGEASVDATVVDRCTGCAVKDLDVSRAVFKKLADLDLGRVSVDWAWLEEAPVSVR</sequence>
<keyword evidence="5" id="KW-1185">Reference proteome</keyword>
<dbReference type="SUPFAM" id="SSF50685">
    <property type="entry name" value="Barwin-like endoglucanases"/>
    <property type="match status" value="1"/>
</dbReference>
<keyword evidence="3" id="KW-0472">Membrane</keyword>
<feature type="compositionally biased region" description="Polar residues" evidence="2">
    <location>
        <begin position="1"/>
        <end position="11"/>
    </location>
</feature>
<dbReference type="AlphaFoldDB" id="A0A5N7DB69"/>
<evidence type="ECO:0000313" key="4">
    <source>
        <dbReference type="EMBL" id="KAE8403405.1"/>
    </source>
</evidence>
<dbReference type="Gene3D" id="2.40.40.10">
    <property type="entry name" value="RlpA-like domain"/>
    <property type="match status" value="1"/>
</dbReference>
<dbReference type="RefSeq" id="XP_031940724.1">
    <property type="nucleotide sequence ID" value="XM_032078870.1"/>
</dbReference>
<organism evidence="4 5">
    <name type="scientific">Aspergillus pseudonomiae</name>
    <dbReference type="NCBI Taxonomy" id="1506151"/>
    <lineage>
        <taxon>Eukaryota</taxon>
        <taxon>Fungi</taxon>
        <taxon>Dikarya</taxon>
        <taxon>Ascomycota</taxon>
        <taxon>Pezizomycotina</taxon>
        <taxon>Eurotiomycetes</taxon>
        <taxon>Eurotiomycetidae</taxon>
        <taxon>Eurotiales</taxon>
        <taxon>Aspergillaceae</taxon>
        <taxon>Aspergillus</taxon>
        <taxon>Aspergillus subgen. Circumdati</taxon>
    </lineage>
</organism>
<dbReference type="EMBL" id="ML736777">
    <property type="protein sequence ID" value="KAE8403405.1"/>
    <property type="molecule type" value="Genomic_DNA"/>
</dbReference>
<name>A0A5N7DB69_9EURO</name>
<evidence type="ECO:0000313" key="5">
    <source>
        <dbReference type="Proteomes" id="UP000325579"/>
    </source>
</evidence>
<dbReference type="GeneID" id="43663561"/>
<reference evidence="4 5" key="1">
    <citation type="submission" date="2019-04" db="EMBL/GenBank/DDBJ databases">
        <authorList>
            <consortium name="DOE Joint Genome Institute"/>
            <person name="Mondo S."/>
            <person name="Kjaerbolling I."/>
            <person name="Vesth T."/>
            <person name="Frisvad J.C."/>
            <person name="Nybo J.L."/>
            <person name="Theobald S."/>
            <person name="Kildgaard S."/>
            <person name="Isbrandt T."/>
            <person name="Kuo A."/>
            <person name="Sato A."/>
            <person name="Lyhne E.K."/>
            <person name="Kogle M.E."/>
            <person name="Wiebenga A."/>
            <person name="Kun R.S."/>
            <person name="Lubbers R.J."/>
            <person name="Makela M.R."/>
            <person name="Barry K."/>
            <person name="Chovatia M."/>
            <person name="Clum A."/>
            <person name="Daum C."/>
            <person name="Haridas S."/>
            <person name="He G."/>
            <person name="LaButti K."/>
            <person name="Lipzen A."/>
            <person name="Riley R."/>
            <person name="Salamov A."/>
            <person name="Simmons B.A."/>
            <person name="Magnuson J.K."/>
            <person name="Henrissat B."/>
            <person name="Mortensen U.H."/>
            <person name="Larsen T.O."/>
            <person name="Devries R.P."/>
            <person name="Grigoriev I.V."/>
            <person name="Machida M."/>
            <person name="Baker S.E."/>
            <person name="Andersen M.R."/>
            <person name="Cantor M.N."/>
            <person name="Hua S.X."/>
        </authorList>
    </citation>
    <scope>NUCLEOTIDE SEQUENCE [LARGE SCALE GENOMIC DNA]</scope>
    <source>
        <strain evidence="4 5">CBS 119388</strain>
    </source>
</reference>
<keyword evidence="3" id="KW-0812">Transmembrane</keyword>
<dbReference type="Proteomes" id="UP000325579">
    <property type="component" value="Unassembled WGS sequence"/>
</dbReference>
<feature type="transmembrane region" description="Helical" evidence="3">
    <location>
        <begin position="132"/>
        <end position="154"/>
    </location>
</feature>